<feature type="signal peptide" evidence="1">
    <location>
        <begin position="1"/>
        <end position="18"/>
    </location>
</feature>
<evidence type="ECO:0000256" key="1">
    <source>
        <dbReference type="SAM" id="SignalP"/>
    </source>
</evidence>
<dbReference type="EMBL" id="LTAN01000012">
    <property type="protein sequence ID" value="OBR02078.1"/>
    <property type="molecule type" value="Genomic_DNA"/>
</dbReference>
<reference evidence="3" key="1">
    <citation type="journal article" date="2017" name="BMC Genomics">
        <title>Gapless genome assembly of Colletotrichum higginsianum reveals chromosome structure and association of transposable elements with secondary metabolite gene clusters.</title>
        <authorList>
            <person name="Dallery J.-F."/>
            <person name="Lapalu N."/>
            <person name="Zampounis A."/>
            <person name="Pigne S."/>
            <person name="Luyten I."/>
            <person name="Amselem J."/>
            <person name="Wittenberg A.H.J."/>
            <person name="Zhou S."/>
            <person name="de Queiroz M.V."/>
            <person name="Robin G.P."/>
            <person name="Auger A."/>
            <person name="Hainaut M."/>
            <person name="Henrissat B."/>
            <person name="Kim K.-T."/>
            <person name="Lee Y.-H."/>
            <person name="Lespinet O."/>
            <person name="Schwartz D.C."/>
            <person name="Thon M.R."/>
            <person name="O'Connell R.J."/>
        </authorList>
    </citation>
    <scope>NUCLEOTIDE SEQUENCE [LARGE SCALE GENOMIC DNA]</scope>
    <source>
        <strain evidence="3">IMI 349063</strain>
    </source>
</reference>
<keyword evidence="3" id="KW-1185">Reference proteome</keyword>
<dbReference type="Pfam" id="PF08843">
    <property type="entry name" value="AbiEii"/>
    <property type="match status" value="1"/>
</dbReference>
<feature type="chain" id="PRO_5008600978" evidence="1">
    <location>
        <begin position="19"/>
        <end position="340"/>
    </location>
</feature>
<proteinExistence type="predicted"/>
<dbReference type="SUPFAM" id="SSF81301">
    <property type="entry name" value="Nucleotidyltransferase"/>
    <property type="match status" value="1"/>
</dbReference>
<name>A0A1B7XQN9_COLHI</name>
<dbReference type="AlphaFoldDB" id="A0A1B7XQN9"/>
<organism evidence="2 3">
    <name type="scientific">Colletotrichum higginsianum (strain IMI 349063)</name>
    <name type="common">Crucifer anthracnose fungus</name>
    <dbReference type="NCBI Taxonomy" id="759273"/>
    <lineage>
        <taxon>Eukaryota</taxon>
        <taxon>Fungi</taxon>
        <taxon>Dikarya</taxon>
        <taxon>Ascomycota</taxon>
        <taxon>Pezizomycotina</taxon>
        <taxon>Sordariomycetes</taxon>
        <taxon>Hypocreomycetidae</taxon>
        <taxon>Glomerellales</taxon>
        <taxon>Glomerellaceae</taxon>
        <taxon>Colletotrichum</taxon>
        <taxon>Colletotrichum destructivum species complex</taxon>
    </lineage>
</organism>
<dbReference type="Gene3D" id="3.30.460.40">
    <property type="match status" value="1"/>
</dbReference>
<sequence>MHWSLATLSWLLVASASAIPLATQHSHGLTSLAQTKRAATDVSLPEWNDVEDDNDGGAHVQLPNNGSLVGRDIKKGWYSREEAAMLQKESEVDVNFFNLLDTLDSLGQLLDRNRIPWAIAGGLALKIHGQPHRYTSDIDIVVQTTMPKLQTALSKDKKFIVPGAGWPSDAHLRVYHNQGSTAKPKYIEVDMIIAGKLTTPENLRANSKDFQKETKAKKPLTIHVMRLGKIFKSKVYALAADHRNKDDKDMKDISWIIEKTPGALVNVQQDLTYDLRQLVIMHLVRLRSPLLNKARELLGVDAGARLHSVPPPQIVGVPPDQQPGFVSWLFDGTPGHTVWG</sequence>
<evidence type="ECO:0000313" key="2">
    <source>
        <dbReference type="EMBL" id="OBR02078.1"/>
    </source>
</evidence>
<dbReference type="RefSeq" id="XP_018150596.1">
    <property type="nucleotide sequence ID" value="XM_018309624.1"/>
</dbReference>
<gene>
    <name evidence="2" type="ORF">CH63R_14650</name>
</gene>
<dbReference type="VEuPathDB" id="FungiDB:CH63R_14650"/>
<dbReference type="GeneID" id="28873731"/>
<comment type="caution">
    <text evidence="2">The sequence shown here is derived from an EMBL/GenBank/DDBJ whole genome shotgun (WGS) entry which is preliminary data.</text>
</comment>
<evidence type="ECO:0000313" key="3">
    <source>
        <dbReference type="Proteomes" id="UP000092177"/>
    </source>
</evidence>
<dbReference type="InterPro" id="IPR043519">
    <property type="entry name" value="NT_sf"/>
</dbReference>
<keyword evidence="1" id="KW-0732">Signal</keyword>
<dbReference type="Proteomes" id="UP000092177">
    <property type="component" value="Chromosome 12"/>
</dbReference>
<accession>A0A1B7XQN9</accession>
<dbReference type="OrthoDB" id="4731103at2759"/>
<dbReference type="KEGG" id="chig:CH63R_14650"/>
<dbReference type="InterPro" id="IPR014942">
    <property type="entry name" value="AbiEii"/>
</dbReference>
<protein>
    <submittedName>
        <fullName evidence="2">Uncharacterized protein</fullName>
    </submittedName>
</protein>